<dbReference type="SUPFAM" id="SSF52540">
    <property type="entry name" value="P-loop containing nucleoside triphosphate hydrolases"/>
    <property type="match status" value="1"/>
</dbReference>
<organism evidence="5 6">
    <name type="scientific">Viridothelium virens</name>
    <name type="common">Speckled blister lichen</name>
    <name type="synonym">Trypethelium virens</name>
    <dbReference type="NCBI Taxonomy" id="1048519"/>
    <lineage>
        <taxon>Eukaryota</taxon>
        <taxon>Fungi</taxon>
        <taxon>Dikarya</taxon>
        <taxon>Ascomycota</taxon>
        <taxon>Pezizomycotina</taxon>
        <taxon>Dothideomycetes</taxon>
        <taxon>Dothideomycetes incertae sedis</taxon>
        <taxon>Trypetheliales</taxon>
        <taxon>Trypetheliaceae</taxon>
        <taxon>Viridothelium</taxon>
    </lineage>
</organism>
<dbReference type="InterPro" id="IPR027417">
    <property type="entry name" value="P-loop_NTPase"/>
</dbReference>
<dbReference type="GO" id="GO:0043001">
    <property type="term" value="P:Golgi to plasma membrane protein transport"/>
    <property type="evidence" value="ECO:0007669"/>
    <property type="project" value="TreeGrafter"/>
</dbReference>
<dbReference type="OrthoDB" id="27435at2759"/>
<protein>
    <recommendedName>
        <fullName evidence="4">Vesicular-fusion protein SEC18</fullName>
    </recommendedName>
</protein>
<keyword evidence="6" id="KW-1185">Reference proteome</keyword>
<dbReference type="InterPro" id="IPR039812">
    <property type="entry name" value="Vesicle-fus_ATPase"/>
</dbReference>
<dbReference type="GO" id="GO:0006891">
    <property type="term" value="P:intra-Golgi vesicle-mediated transport"/>
    <property type="evidence" value="ECO:0007669"/>
    <property type="project" value="TreeGrafter"/>
</dbReference>
<dbReference type="GO" id="GO:0035494">
    <property type="term" value="P:SNARE complex disassembly"/>
    <property type="evidence" value="ECO:0007669"/>
    <property type="project" value="InterPro"/>
</dbReference>
<comment type="function">
    <text evidence="4">Required for vesicle-mediated transport. Catalyzes the fusion of transport vesicles within the Golgi cisternae. Is also required for transport from the endoplasmic reticulum to the Golgi stack. Seems to function as a fusion protein required for the delivery of cargo proteins to all compartments of the Golgi stack independent of vesicle origin.</text>
</comment>
<evidence type="ECO:0000256" key="4">
    <source>
        <dbReference type="RuleBase" id="RU367045"/>
    </source>
</evidence>
<keyword evidence="2 4" id="KW-0547">Nucleotide-binding</keyword>
<dbReference type="GO" id="GO:0005795">
    <property type="term" value="C:Golgi stack"/>
    <property type="evidence" value="ECO:0007669"/>
    <property type="project" value="TreeGrafter"/>
</dbReference>
<dbReference type="AlphaFoldDB" id="A0A6A6HAU0"/>
<dbReference type="GO" id="GO:0005524">
    <property type="term" value="F:ATP binding"/>
    <property type="evidence" value="ECO:0007669"/>
    <property type="project" value="UniProtKB-UniRule"/>
</dbReference>
<dbReference type="GO" id="GO:0016887">
    <property type="term" value="F:ATP hydrolysis activity"/>
    <property type="evidence" value="ECO:0007669"/>
    <property type="project" value="InterPro"/>
</dbReference>
<name>A0A6A6HAU0_VIRVR</name>
<evidence type="ECO:0000256" key="3">
    <source>
        <dbReference type="ARBA" id="ARBA00022840"/>
    </source>
</evidence>
<keyword evidence="3 4" id="KW-0067">ATP-binding</keyword>
<keyword evidence="4" id="KW-0378">Hydrolase</keyword>
<comment type="subcellular location">
    <subcellularLocation>
        <location evidence="4">Cytoplasm</location>
    </subcellularLocation>
</comment>
<dbReference type="Gene3D" id="1.10.8.60">
    <property type="match status" value="1"/>
</dbReference>
<keyword evidence="4" id="KW-0813">Transport</keyword>
<reference evidence="5" key="1">
    <citation type="journal article" date="2020" name="Stud. Mycol.">
        <title>101 Dothideomycetes genomes: a test case for predicting lifestyles and emergence of pathogens.</title>
        <authorList>
            <person name="Haridas S."/>
            <person name="Albert R."/>
            <person name="Binder M."/>
            <person name="Bloem J."/>
            <person name="Labutti K."/>
            <person name="Salamov A."/>
            <person name="Andreopoulos B."/>
            <person name="Baker S."/>
            <person name="Barry K."/>
            <person name="Bills G."/>
            <person name="Bluhm B."/>
            <person name="Cannon C."/>
            <person name="Castanera R."/>
            <person name="Culley D."/>
            <person name="Daum C."/>
            <person name="Ezra D."/>
            <person name="Gonzalez J."/>
            <person name="Henrissat B."/>
            <person name="Kuo A."/>
            <person name="Liang C."/>
            <person name="Lipzen A."/>
            <person name="Lutzoni F."/>
            <person name="Magnuson J."/>
            <person name="Mondo S."/>
            <person name="Nolan M."/>
            <person name="Ohm R."/>
            <person name="Pangilinan J."/>
            <person name="Park H.-J."/>
            <person name="Ramirez L."/>
            <person name="Alfaro M."/>
            <person name="Sun H."/>
            <person name="Tritt A."/>
            <person name="Yoshinaga Y."/>
            <person name="Zwiers L.-H."/>
            <person name="Turgeon B."/>
            <person name="Goodwin S."/>
            <person name="Spatafora J."/>
            <person name="Crous P."/>
            <person name="Grigoriev I."/>
        </authorList>
    </citation>
    <scope>NUCLEOTIDE SEQUENCE</scope>
    <source>
        <strain evidence="5">Tuck. ex Michener</strain>
    </source>
</reference>
<comment type="similarity">
    <text evidence="1 4">Belongs to the AAA ATPase family.</text>
</comment>
<keyword evidence="4" id="KW-0653">Protein transport</keyword>
<dbReference type="PANTHER" id="PTHR23078:SF3">
    <property type="entry name" value="VESICLE-FUSING ATPASE"/>
    <property type="match status" value="1"/>
</dbReference>
<evidence type="ECO:0000313" key="6">
    <source>
        <dbReference type="Proteomes" id="UP000800092"/>
    </source>
</evidence>
<proteinExistence type="inferred from homology"/>
<gene>
    <name evidence="5" type="ORF">EV356DRAFT_532476</name>
</gene>
<accession>A0A6A6HAU0</accession>
<evidence type="ECO:0000313" key="5">
    <source>
        <dbReference type="EMBL" id="KAF2234928.1"/>
    </source>
</evidence>
<dbReference type="PANTHER" id="PTHR23078">
    <property type="entry name" value="VESICULAR-FUSION PROTEIN NSF"/>
    <property type="match status" value="1"/>
</dbReference>
<keyword evidence="4" id="KW-0931">ER-Golgi transport</keyword>
<sequence>MPFHKFFHVEDSAHVPFPHLIWMGPPRIRFHALTARNISKILEIDHDVVLTNNGVDLSLTAAQWHVLDVWAAALALHGLQPGIILPPTLNTLIRTEYNPLAYTSTADGAFVAVCSECDMGKVCLVMNEIRNKPPSGILEDCRLREGEMDEEWWEAEAELIQKTNNYLTGLTRDWQHRTRRDSNGRGVHCQIKTSPVEVIHNTPENHLTNGLVKEDFWNRPAENTYELRPLSDGGIELFIEIDDVDAPWETLRQNTRSEGQFRDAYPGIISDLENCGPAQKYPADWHDKPEGMIDDPLFRPDRLEVHQEISLPDESGRLELLKFTLQDEDNWSVGPDVNLEELVRLTKNLSGAKLNGIIKTATLFSFSWHTEIAQLAAVKQEVEDMKLNRSAFMQALTEVRHAYGVSEAGLEEAVRLSIIHHTTALMSTARIISQMAPST</sequence>
<dbReference type="Proteomes" id="UP000800092">
    <property type="component" value="Unassembled WGS sequence"/>
</dbReference>
<evidence type="ECO:0000256" key="1">
    <source>
        <dbReference type="ARBA" id="ARBA00006914"/>
    </source>
</evidence>
<evidence type="ECO:0000256" key="2">
    <source>
        <dbReference type="ARBA" id="ARBA00022741"/>
    </source>
</evidence>
<dbReference type="Gene3D" id="3.40.50.300">
    <property type="entry name" value="P-loop containing nucleotide triphosphate hydrolases"/>
    <property type="match status" value="1"/>
</dbReference>
<dbReference type="EMBL" id="ML991795">
    <property type="protein sequence ID" value="KAF2234928.1"/>
    <property type="molecule type" value="Genomic_DNA"/>
</dbReference>
<keyword evidence="4" id="KW-0963">Cytoplasm</keyword>